<evidence type="ECO:0000256" key="5">
    <source>
        <dbReference type="ARBA" id="ARBA00023014"/>
    </source>
</evidence>
<dbReference type="InterPro" id="IPR051198">
    <property type="entry name" value="BchE-like"/>
</dbReference>
<evidence type="ECO:0000313" key="7">
    <source>
        <dbReference type="EMBL" id="KGJ96862.1"/>
    </source>
</evidence>
<comment type="caution">
    <text evidence="7">The sequence shown here is derived from an EMBL/GenBank/DDBJ whole genome shotgun (WGS) entry which is preliminary data.</text>
</comment>
<dbReference type="OrthoDB" id="9777636at2"/>
<keyword evidence="4" id="KW-0408">Iron</keyword>
<dbReference type="GO" id="GO:0046872">
    <property type="term" value="F:metal ion binding"/>
    <property type="evidence" value="ECO:0007669"/>
    <property type="project" value="UniProtKB-KW"/>
</dbReference>
<dbReference type="Gene3D" id="3.20.20.70">
    <property type="entry name" value="Aldolase class I"/>
    <property type="match status" value="1"/>
</dbReference>
<accession>A0A099L3W8</accession>
<dbReference type="RefSeq" id="WP_033080650.1">
    <property type="nucleotide sequence ID" value="NZ_JQEC01000004.1"/>
</dbReference>
<feature type="domain" description="Radical SAM core" evidence="6">
    <location>
        <begin position="12"/>
        <end position="238"/>
    </location>
</feature>
<evidence type="ECO:0000256" key="3">
    <source>
        <dbReference type="ARBA" id="ARBA00022723"/>
    </source>
</evidence>
<dbReference type="EMBL" id="JQEC01000004">
    <property type="protein sequence ID" value="KGJ96862.1"/>
    <property type="molecule type" value="Genomic_DNA"/>
</dbReference>
<dbReference type="InterPro" id="IPR058240">
    <property type="entry name" value="rSAM_sf"/>
</dbReference>
<protein>
    <submittedName>
        <fullName evidence="7">Radical SAM domain protein</fullName>
    </submittedName>
</protein>
<evidence type="ECO:0000256" key="2">
    <source>
        <dbReference type="ARBA" id="ARBA00022691"/>
    </source>
</evidence>
<dbReference type="PANTHER" id="PTHR43409:SF4">
    <property type="entry name" value="RADICAL SAM SUPERFAMILY PROTEIN"/>
    <property type="match status" value="1"/>
</dbReference>
<keyword evidence="2" id="KW-0949">S-adenosyl-L-methionine</keyword>
<evidence type="ECO:0000256" key="4">
    <source>
        <dbReference type="ARBA" id="ARBA00023004"/>
    </source>
</evidence>
<dbReference type="Proteomes" id="UP000029868">
    <property type="component" value="Unassembled WGS sequence"/>
</dbReference>
<dbReference type="GO" id="GO:0003824">
    <property type="term" value="F:catalytic activity"/>
    <property type="evidence" value="ECO:0007669"/>
    <property type="project" value="InterPro"/>
</dbReference>
<dbReference type="SMART" id="SM00729">
    <property type="entry name" value="Elp3"/>
    <property type="match status" value="1"/>
</dbReference>
<gene>
    <name evidence="7" type="ORF">GAB14E_1330</name>
</gene>
<dbReference type="SFLD" id="SFLDG01095">
    <property type="entry name" value="Uncharacterised_Radical_SAM_Su"/>
    <property type="match status" value="1"/>
</dbReference>
<dbReference type="InterPro" id="IPR013785">
    <property type="entry name" value="Aldolase_TIM"/>
</dbReference>
<dbReference type="PATRIC" id="fig|28229.3.peg.488"/>
<reference evidence="7 8" key="1">
    <citation type="submission" date="2014-08" db="EMBL/GenBank/DDBJ databases">
        <title>Genomic and Phenotypic Diversity of Colwellia psychrerythraea strains from Disparate Marine Basins.</title>
        <authorList>
            <person name="Techtmann S.M."/>
            <person name="Stelling S.C."/>
            <person name="Utturkar S.M."/>
            <person name="Alshibli N."/>
            <person name="Harris A."/>
            <person name="Brown S.D."/>
            <person name="Hazen T.C."/>
        </authorList>
    </citation>
    <scope>NUCLEOTIDE SEQUENCE [LARGE SCALE GENOMIC DNA]</scope>
    <source>
        <strain evidence="7 8">GAB14E</strain>
    </source>
</reference>
<dbReference type="InterPro" id="IPR007197">
    <property type="entry name" value="rSAM"/>
</dbReference>
<dbReference type="PROSITE" id="PS51918">
    <property type="entry name" value="RADICAL_SAM"/>
    <property type="match status" value="1"/>
</dbReference>
<name>A0A099L3W8_COLPS</name>
<dbReference type="Pfam" id="PF04055">
    <property type="entry name" value="Radical_SAM"/>
    <property type="match status" value="1"/>
</dbReference>
<organism evidence="7 8">
    <name type="scientific">Colwellia psychrerythraea</name>
    <name type="common">Vibrio psychroerythus</name>
    <dbReference type="NCBI Taxonomy" id="28229"/>
    <lineage>
        <taxon>Bacteria</taxon>
        <taxon>Pseudomonadati</taxon>
        <taxon>Pseudomonadota</taxon>
        <taxon>Gammaproteobacteria</taxon>
        <taxon>Alteromonadales</taxon>
        <taxon>Colwelliaceae</taxon>
        <taxon>Colwellia</taxon>
    </lineage>
</organism>
<dbReference type="AlphaFoldDB" id="A0A099L3W8"/>
<evidence type="ECO:0000259" key="6">
    <source>
        <dbReference type="PROSITE" id="PS51918"/>
    </source>
</evidence>
<evidence type="ECO:0000313" key="8">
    <source>
        <dbReference type="Proteomes" id="UP000029868"/>
    </source>
</evidence>
<dbReference type="SUPFAM" id="SSF102114">
    <property type="entry name" value="Radical SAM enzymes"/>
    <property type="match status" value="1"/>
</dbReference>
<comment type="cofactor">
    <cofactor evidence="1">
        <name>[4Fe-4S] cluster</name>
        <dbReference type="ChEBI" id="CHEBI:49883"/>
    </cofactor>
</comment>
<evidence type="ECO:0000256" key="1">
    <source>
        <dbReference type="ARBA" id="ARBA00001966"/>
    </source>
</evidence>
<dbReference type="SFLD" id="SFLDG01082">
    <property type="entry name" value="B12-binding_domain_containing"/>
    <property type="match status" value="1"/>
</dbReference>
<dbReference type="PANTHER" id="PTHR43409">
    <property type="entry name" value="ANAEROBIC MAGNESIUM-PROTOPORPHYRIN IX MONOMETHYL ESTER CYCLASE-RELATED"/>
    <property type="match status" value="1"/>
</dbReference>
<dbReference type="SFLD" id="SFLDS00029">
    <property type="entry name" value="Radical_SAM"/>
    <property type="match status" value="1"/>
</dbReference>
<proteinExistence type="predicted"/>
<dbReference type="GO" id="GO:0051536">
    <property type="term" value="F:iron-sulfur cluster binding"/>
    <property type="evidence" value="ECO:0007669"/>
    <property type="project" value="UniProtKB-KW"/>
</dbReference>
<sequence length="300" mass="33903">MYPLNYVEPVFRPPSEWKSLILQVTNGCSWNKCSFCDMYTSENKKFKPKKVDLIEQEIIKVAESGIKTGRVFLADGDAMMLPFKRLKEILELIELHLPQVTRVSSYCLPRNLRNKTVEQLAELKNLGLKLMYIGCESGDDEVLALIEKGETYQSSLIALNKIKKAGMKSSVMILNGLGGPELSRQHAINSAKLMNEAQPHFLSTLVVSFPLGEVRFAEKFTQASLKPFRQLTQQELFSEMEVLLSELDLETTIFRSDHASNYLVLKGVLGNDKAALLGQVRHALQQPSDANLRQEWQRGL</sequence>
<dbReference type="CDD" id="cd01335">
    <property type="entry name" value="Radical_SAM"/>
    <property type="match status" value="1"/>
</dbReference>
<dbReference type="InterPro" id="IPR006638">
    <property type="entry name" value="Elp3/MiaA/NifB-like_rSAM"/>
</dbReference>
<keyword evidence="5" id="KW-0411">Iron-sulfur</keyword>
<keyword evidence="3" id="KW-0479">Metal-binding</keyword>